<organism evidence="1 2">
    <name type="scientific">Falsigemmobacter intermedius</name>
    <dbReference type="NCBI Taxonomy" id="1553448"/>
    <lineage>
        <taxon>Bacteria</taxon>
        <taxon>Pseudomonadati</taxon>
        <taxon>Pseudomonadota</taxon>
        <taxon>Alphaproteobacteria</taxon>
        <taxon>Rhodobacterales</taxon>
        <taxon>Paracoccaceae</taxon>
        <taxon>Falsigemmobacter</taxon>
    </lineage>
</organism>
<dbReference type="InterPro" id="IPR010781">
    <property type="entry name" value="DUF1376"/>
</dbReference>
<feature type="non-terminal residue" evidence="1">
    <location>
        <position position="144"/>
    </location>
</feature>
<evidence type="ECO:0000313" key="1">
    <source>
        <dbReference type="EMBL" id="RWY36380.1"/>
    </source>
</evidence>
<name>A0A444M8C6_9RHOB</name>
<dbReference type="AlphaFoldDB" id="A0A444M8C6"/>
<dbReference type="OrthoDB" id="8076130at2"/>
<proteinExistence type="predicted"/>
<protein>
    <submittedName>
        <fullName evidence="1">DUF1376 domain-containing protein</fullName>
    </submittedName>
</protein>
<evidence type="ECO:0000313" key="2">
    <source>
        <dbReference type="Proteomes" id="UP000287168"/>
    </source>
</evidence>
<reference evidence="1 2" key="1">
    <citation type="journal article" date="2015" name="Int. J. Syst. Evol. Microbiol.">
        <title>Gemmobacter intermedius sp. nov., isolated from a white stork (Ciconia ciconia).</title>
        <authorList>
            <person name="Kampfer P."/>
            <person name="Jerzak L."/>
            <person name="Wilharm G."/>
            <person name="Golke J."/>
            <person name="Busse H.J."/>
            <person name="Glaeser S.P."/>
        </authorList>
    </citation>
    <scope>NUCLEOTIDE SEQUENCE [LARGE SCALE GENOMIC DNA]</scope>
    <source>
        <strain evidence="1 2">119/4</strain>
    </source>
</reference>
<comment type="caution">
    <text evidence="1">The sequence shown here is derived from an EMBL/GenBank/DDBJ whole genome shotgun (WGS) entry which is preliminary data.</text>
</comment>
<gene>
    <name evidence="1" type="ORF">EP867_18050</name>
</gene>
<dbReference type="Pfam" id="PF07120">
    <property type="entry name" value="DUF1376"/>
    <property type="match status" value="1"/>
</dbReference>
<sequence>MARRGAAMSSAPFMQLYVGDYLADTLHLTTEQHGAYLLLLMTMWRNGASLPNDPAKLARVCRVSPKRWPQIWAEISEFFAIEGEVMTNARLTKEHQKAVSISQERKTAGKKGGTANALKNINAREAIATAELKHSQISEPDIRE</sequence>
<dbReference type="Proteomes" id="UP000287168">
    <property type="component" value="Unassembled WGS sequence"/>
</dbReference>
<accession>A0A444M8C6</accession>
<keyword evidence="2" id="KW-1185">Reference proteome</keyword>
<dbReference type="EMBL" id="SBLC01000061">
    <property type="protein sequence ID" value="RWY36380.1"/>
    <property type="molecule type" value="Genomic_DNA"/>
</dbReference>